<dbReference type="SUPFAM" id="SSF58104">
    <property type="entry name" value="Methyl-accepting chemotaxis protein (MCP) signaling domain"/>
    <property type="match status" value="1"/>
</dbReference>
<accession>A0A940S132</accession>
<proteinExistence type="inferred from homology"/>
<keyword evidence="5" id="KW-0472">Membrane</keyword>
<keyword evidence="5" id="KW-0812">Transmembrane</keyword>
<evidence type="ECO:0000256" key="4">
    <source>
        <dbReference type="SAM" id="MobiDB-lite"/>
    </source>
</evidence>
<evidence type="ECO:0000259" key="7">
    <source>
        <dbReference type="PROSITE" id="PS50885"/>
    </source>
</evidence>
<dbReference type="CDD" id="cd11386">
    <property type="entry name" value="MCP_signal"/>
    <property type="match status" value="1"/>
</dbReference>
<comment type="caution">
    <text evidence="8">The sequence shown here is derived from an EMBL/GenBank/DDBJ whole genome shotgun (WGS) entry which is preliminary data.</text>
</comment>
<evidence type="ECO:0000256" key="2">
    <source>
        <dbReference type="ARBA" id="ARBA00029447"/>
    </source>
</evidence>
<keyword evidence="9" id="KW-1185">Reference proteome</keyword>
<dbReference type="GO" id="GO:0016020">
    <property type="term" value="C:membrane"/>
    <property type="evidence" value="ECO:0007669"/>
    <property type="project" value="InterPro"/>
</dbReference>
<dbReference type="PROSITE" id="PS50885">
    <property type="entry name" value="HAMP"/>
    <property type="match status" value="1"/>
</dbReference>
<dbReference type="AlphaFoldDB" id="A0A940S132"/>
<dbReference type="InterPro" id="IPR004090">
    <property type="entry name" value="Chemotax_Me-accpt_rcpt"/>
</dbReference>
<dbReference type="SMART" id="SM00304">
    <property type="entry name" value="HAMP"/>
    <property type="match status" value="2"/>
</dbReference>
<feature type="domain" description="HAMP" evidence="7">
    <location>
        <begin position="160"/>
        <end position="213"/>
    </location>
</feature>
<feature type="compositionally biased region" description="Basic and acidic residues" evidence="4">
    <location>
        <begin position="635"/>
        <end position="646"/>
    </location>
</feature>
<feature type="domain" description="Methyl-accepting transducer" evidence="6">
    <location>
        <begin position="284"/>
        <end position="513"/>
    </location>
</feature>
<dbReference type="PANTHER" id="PTHR43531:SF11">
    <property type="entry name" value="METHYL-ACCEPTING CHEMOTAXIS PROTEIN 3"/>
    <property type="match status" value="1"/>
</dbReference>
<dbReference type="Pfam" id="PF00672">
    <property type="entry name" value="HAMP"/>
    <property type="match status" value="1"/>
</dbReference>
<dbReference type="InterPro" id="IPR004089">
    <property type="entry name" value="MCPsignal_dom"/>
</dbReference>
<keyword evidence="3" id="KW-0807">Transducer</keyword>
<keyword evidence="1" id="KW-0145">Chemotaxis</keyword>
<dbReference type="Pfam" id="PF00015">
    <property type="entry name" value="MCPsignal"/>
    <property type="match status" value="1"/>
</dbReference>
<comment type="similarity">
    <text evidence="2">Belongs to the methyl-accepting chemotaxis (MCP) protein family.</text>
</comment>
<feature type="compositionally biased region" description="Low complexity" evidence="4">
    <location>
        <begin position="582"/>
        <end position="591"/>
    </location>
</feature>
<dbReference type="GO" id="GO:0004888">
    <property type="term" value="F:transmembrane signaling receptor activity"/>
    <property type="evidence" value="ECO:0007669"/>
    <property type="project" value="InterPro"/>
</dbReference>
<evidence type="ECO:0000256" key="3">
    <source>
        <dbReference type="PROSITE-ProRule" id="PRU00284"/>
    </source>
</evidence>
<organism evidence="8 9">
    <name type="scientific">Sagittula salina</name>
    <dbReference type="NCBI Taxonomy" id="2820268"/>
    <lineage>
        <taxon>Bacteria</taxon>
        <taxon>Pseudomonadati</taxon>
        <taxon>Pseudomonadota</taxon>
        <taxon>Alphaproteobacteria</taxon>
        <taxon>Rhodobacterales</taxon>
        <taxon>Roseobacteraceae</taxon>
        <taxon>Sagittula</taxon>
    </lineage>
</organism>
<protein>
    <submittedName>
        <fullName evidence="8">Methyl-accepting chemotaxis protein</fullName>
    </submittedName>
</protein>
<evidence type="ECO:0000313" key="9">
    <source>
        <dbReference type="Proteomes" id="UP000675940"/>
    </source>
</evidence>
<evidence type="ECO:0000256" key="5">
    <source>
        <dbReference type="SAM" id="Phobius"/>
    </source>
</evidence>
<dbReference type="InterPro" id="IPR051310">
    <property type="entry name" value="MCP_chemotaxis"/>
</dbReference>
<dbReference type="Proteomes" id="UP000675940">
    <property type="component" value="Unassembled WGS sequence"/>
</dbReference>
<dbReference type="EMBL" id="JAGISH010000004">
    <property type="protein sequence ID" value="MBP0482706.1"/>
    <property type="molecule type" value="Genomic_DNA"/>
</dbReference>
<feature type="compositionally biased region" description="Low complexity" evidence="4">
    <location>
        <begin position="621"/>
        <end position="633"/>
    </location>
</feature>
<feature type="compositionally biased region" description="Low complexity" evidence="4">
    <location>
        <begin position="647"/>
        <end position="664"/>
    </location>
</feature>
<evidence type="ECO:0000256" key="1">
    <source>
        <dbReference type="ARBA" id="ARBA00022500"/>
    </source>
</evidence>
<sequence length="682" mass="71840">MKTNQANEEALASISRSVRHAQLSVLRYATDPVNPWEPVVENVDSAKAQITETQTMFVAGSAVITALGNAMAVLEEVALFYEDAESEAAFGQMDTINKELLPRLDQVDAVLTDQRETLGAALERVTAETQQATETANRQAIVAYGLVIAVAVLLSTLFGRALSRPIRRARDRILSMAEHDYHSPISDQRRGDEVGGIAQGLESLRGKLQEAERNEKRAKEENGRRVELFQTLGVAMSQLRGGRLQSRIAAGDWNDLGDSYVQLCSDFNDLAVALQVLVDSLRASTGTVQTNAHELSSMSDEMSRRAEMQAATLEESAAALDVLAAGVKSAADRAEDADRKVVEGRRRAEQGGEVMGRALQAMSSIAKSSEQISQIITVIDDIAFQTNLLALNAGVEAARAGESGKGFSVVASEVRGLAQRASESANEIKELVLNSADQVEDGERLVQATSETLTHIVESVTEVSEMVAGIATLSREQAGNVEEINVGIGELDKVTQQNAAMVSQTSTASQQLTVEATRLSDLLTRFTGGGSVAPATASVGGQGIPELFDAPAGGGADAPAVKAVATGEGGEVPAGKKPEPAKAPARAATAEKSTEPASQAAKTSEKQPAARAAHTRPPEGAKSAPPKATPAKRAGTKDGSWEEDTKATAVKTPAPAPTKQAANAVDHRDSTLSGSDDTWSDF</sequence>
<feature type="compositionally biased region" description="Polar residues" evidence="4">
    <location>
        <begin position="671"/>
        <end position="682"/>
    </location>
</feature>
<dbReference type="Gene3D" id="1.10.287.950">
    <property type="entry name" value="Methyl-accepting chemotaxis protein"/>
    <property type="match status" value="1"/>
</dbReference>
<dbReference type="InterPro" id="IPR003660">
    <property type="entry name" value="HAMP_dom"/>
</dbReference>
<name>A0A940S132_9RHOB</name>
<dbReference type="GO" id="GO:0006935">
    <property type="term" value="P:chemotaxis"/>
    <property type="evidence" value="ECO:0007669"/>
    <property type="project" value="UniProtKB-KW"/>
</dbReference>
<dbReference type="GO" id="GO:0007165">
    <property type="term" value="P:signal transduction"/>
    <property type="evidence" value="ECO:0007669"/>
    <property type="project" value="UniProtKB-KW"/>
</dbReference>
<feature type="region of interest" description="Disordered" evidence="4">
    <location>
        <begin position="568"/>
        <end position="682"/>
    </location>
</feature>
<dbReference type="PROSITE" id="PS50111">
    <property type="entry name" value="CHEMOTAXIS_TRANSDUC_2"/>
    <property type="match status" value="1"/>
</dbReference>
<dbReference type="PRINTS" id="PR00260">
    <property type="entry name" value="CHEMTRNSDUCR"/>
</dbReference>
<dbReference type="Gene3D" id="6.10.340.10">
    <property type="match status" value="1"/>
</dbReference>
<gene>
    <name evidence="8" type="ORF">J5474_09410</name>
</gene>
<keyword evidence="5" id="KW-1133">Transmembrane helix</keyword>
<reference evidence="8" key="1">
    <citation type="submission" date="2021-03" db="EMBL/GenBank/DDBJ databases">
        <title>Sagittula salina sp. nov. strain M10.9X isolated from the marine waste.</title>
        <authorList>
            <person name="Satari L."/>
            <person name="Molina-Menor E."/>
            <person name="Vidal-Verdu A."/>
            <person name="Pascual J."/>
            <person name="Pereto J."/>
            <person name="Porcar M."/>
        </authorList>
    </citation>
    <scope>NUCLEOTIDE SEQUENCE</scope>
    <source>
        <strain evidence="8">M10.9X</strain>
    </source>
</reference>
<evidence type="ECO:0000313" key="8">
    <source>
        <dbReference type="EMBL" id="MBP0482706.1"/>
    </source>
</evidence>
<evidence type="ECO:0000259" key="6">
    <source>
        <dbReference type="PROSITE" id="PS50111"/>
    </source>
</evidence>
<feature type="transmembrane region" description="Helical" evidence="5">
    <location>
        <begin position="141"/>
        <end position="162"/>
    </location>
</feature>
<dbReference type="SMART" id="SM00283">
    <property type="entry name" value="MA"/>
    <property type="match status" value="1"/>
</dbReference>
<dbReference type="PANTHER" id="PTHR43531">
    <property type="entry name" value="PROTEIN ICFG"/>
    <property type="match status" value="1"/>
</dbReference>
<dbReference type="SUPFAM" id="SSF158472">
    <property type="entry name" value="HAMP domain-like"/>
    <property type="match status" value="1"/>
</dbReference>